<organism evidence="2 3">
    <name type="scientific">Plesiocystis pacifica SIR-1</name>
    <dbReference type="NCBI Taxonomy" id="391625"/>
    <lineage>
        <taxon>Bacteria</taxon>
        <taxon>Pseudomonadati</taxon>
        <taxon>Myxococcota</taxon>
        <taxon>Polyangia</taxon>
        <taxon>Nannocystales</taxon>
        <taxon>Nannocystaceae</taxon>
        <taxon>Plesiocystis</taxon>
    </lineage>
</organism>
<evidence type="ECO:0000313" key="2">
    <source>
        <dbReference type="EMBL" id="EDM77666.1"/>
    </source>
</evidence>
<reference evidence="2 3" key="1">
    <citation type="submission" date="2007-06" db="EMBL/GenBank/DDBJ databases">
        <authorList>
            <person name="Shimkets L."/>
            <person name="Ferriera S."/>
            <person name="Johnson J."/>
            <person name="Kravitz S."/>
            <person name="Beeson K."/>
            <person name="Sutton G."/>
            <person name="Rogers Y.-H."/>
            <person name="Friedman R."/>
            <person name="Frazier M."/>
            <person name="Venter J.C."/>
        </authorList>
    </citation>
    <scope>NUCLEOTIDE SEQUENCE [LARGE SCALE GENOMIC DNA]</scope>
    <source>
        <strain evidence="2 3">SIR-1</strain>
    </source>
</reference>
<proteinExistence type="predicted"/>
<protein>
    <submittedName>
        <fullName evidence="2">Uncharacterized protein</fullName>
    </submittedName>
</protein>
<evidence type="ECO:0000313" key="3">
    <source>
        <dbReference type="Proteomes" id="UP000005801"/>
    </source>
</evidence>
<gene>
    <name evidence="2" type="ORF">PPSIR1_13975</name>
</gene>
<sequence length="282" mass="30009">MNGTRELDGCIEDSLDEFIAVLGRAERNLEREREYLRPFDSGERERLVELLLEVTRGELGSPRARRTEGRSGPAWLGRVWDRLTGSSSGTVGTLGWAGLCVASAAVAATLVYTLSPAPADPLVAQAEVPALAATPASMPDYSLDTDAGRRSARSAGPEHGFEPLRYGTHDAFDWRLRPSQARDAPVAVELFAAPSAAAGQRRALPQPSRTQVADSGAVRLRGTIDELGLAAGEWTVTIELSDAPEQGQGQGQGQAGVGASARPTSDRGVRLVRHHLALVIDE</sequence>
<dbReference type="STRING" id="391625.PPSIR1_13975"/>
<name>A6G8Y0_9BACT</name>
<dbReference type="Proteomes" id="UP000005801">
    <property type="component" value="Unassembled WGS sequence"/>
</dbReference>
<dbReference type="AlphaFoldDB" id="A6G8Y0"/>
<evidence type="ECO:0000256" key="1">
    <source>
        <dbReference type="SAM" id="MobiDB-lite"/>
    </source>
</evidence>
<accession>A6G8Y0</accession>
<keyword evidence="3" id="KW-1185">Reference proteome</keyword>
<dbReference type="EMBL" id="ABCS01000042">
    <property type="protein sequence ID" value="EDM77666.1"/>
    <property type="molecule type" value="Genomic_DNA"/>
</dbReference>
<feature type="region of interest" description="Disordered" evidence="1">
    <location>
        <begin position="244"/>
        <end position="266"/>
    </location>
</feature>
<feature type="region of interest" description="Disordered" evidence="1">
    <location>
        <begin position="145"/>
        <end position="164"/>
    </location>
</feature>
<dbReference type="RefSeq" id="WP_006973175.1">
    <property type="nucleotide sequence ID" value="NZ_ABCS01000042.1"/>
</dbReference>
<comment type="caution">
    <text evidence="2">The sequence shown here is derived from an EMBL/GenBank/DDBJ whole genome shotgun (WGS) entry which is preliminary data.</text>
</comment>